<gene>
    <name evidence="1" type="ORF">EV192_107111</name>
</gene>
<comment type="caution">
    <text evidence="1">The sequence shown here is derived from an EMBL/GenBank/DDBJ whole genome shotgun (WGS) entry which is preliminary data.</text>
</comment>
<keyword evidence="2" id="KW-1185">Reference proteome</keyword>
<dbReference type="OrthoDB" id="3638660at2"/>
<sequence>MAISTTLTQSGGPFPHQRLQLLFNPDTGLSLGIELVALTADTHALGVPVGTPATIGYTLWEDVAFVPDTTTRPRP</sequence>
<name>A0A4R2JH34_9PSEU</name>
<evidence type="ECO:0000313" key="1">
    <source>
        <dbReference type="EMBL" id="TCO55689.1"/>
    </source>
</evidence>
<dbReference type="RefSeq" id="WP_132121718.1">
    <property type="nucleotide sequence ID" value="NZ_SLWS01000007.1"/>
</dbReference>
<proteinExistence type="predicted"/>
<reference evidence="1 2" key="1">
    <citation type="submission" date="2019-03" db="EMBL/GenBank/DDBJ databases">
        <title>Genomic Encyclopedia of Type Strains, Phase IV (KMG-IV): sequencing the most valuable type-strain genomes for metagenomic binning, comparative biology and taxonomic classification.</title>
        <authorList>
            <person name="Goeker M."/>
        </authorList>
    </citation>
    <scope>NUCLEOTIDE SEQUENCE [LARGE SCALE GENOMIC DNA]</scope>
    <source>
        <strain evidence="1 2">DSM 45934</strain>
    </source>
</reference>
<protein>
    <submittedName>
        <fullName evidence="1">Uncharacterized protein</fullName>
    </submittedName>
</protein>
<dbReference type="EMBL" id="SLWS01000007">
    <property type="protein sequence ID" value="TCO55689.1"/>
    <property type="molecule type" value="Genomic_DNA"/>
</dbReference>
<organism evidence="1 2">
    <name type="scientific">Actinocrispum wychmicini</name>
    <dbReference type="NCBI Taxonomy" id="1213861"/>
    <lineage>
        <taxon>Bacteria</taxon>
        <taxon>Bacillati</taxon>
        <taxon>Actinomycetota</taxon>
        <taxon>Actinomycetes</taxon>
        <taxon>Pseudonocardiales</taxon>
        <taxon>Pseudonocardiaceae</taxon>
        <taxon>Actinocrispum</taxon>
    </lineage>
</organism>
<accession>A0A4R2JH34</accession>
<dbReference type="Proteomes" id="UP000295680">
    <property type="component" value="Unassembled WGS sequence"/>
</dbReference>
<evidence type="ECO:0000313" key="2">
    <source>
        <dbReference type="Proteomes" id="UP000295680"/>
    </source>
</evidence>
<dbReference type="AlphaFoldDB" id="A0A4R2JH34"/>